<name>A0A2S9YR79_9BACT</name>
<gene>
    <name evidence="2" type="ORF">ENSA7_25590</name>
</gene>
<comment type="caution">
    <text evidence="2">The sequence shown here is derived from an EMBL/GenBank/DDBJ whole genome shotgun (WGS) entry which is preliminary data.</text>
</comment>
<reference evidence="2 3" key="1">
    <citation type="submission" date="2018-03" db="EMBL/GenBank/DDBJ databases">
        <title>Draft Genome Sequences of the Obligatory Marine Myxobacteria Enhygromyxa salina SWB007.</title>
        <authorList>
            <person name="Poehlein A."/>
            <person name="Moghaddam J.A."/>
            <person name="Harms H."/>
            <person name="Alanjari M."/>
            <person name="Koenig G.M."/>
            <person name="Daniel R."/>
            <person name="Schaeberle T.F."/>
        </authorList>
    </citation>
    <scope>NUCLEOTIDE SEQUENCE [LARGE SCALE GENOMIC DNA]</scope>
    <source>
        <strain evidence="2 3">SWB007</strain>
    </source>
</reference>
<proteinExistence type="predicted"/>
<keyword evidence="1" id="KW-1133">Transmembrane helix</keyword>
<evidence type="ECO:0000256" key="1">
    <source>
        <dbReference type="SAM" id="Phobius"/>
    </source>
</evidence>
<dbReference type="EMBL" id="PVNL01000051">
    <property type="protein sequence ID" value="PRQ07569.1"/>
    <property type="molecule type" value="Genomic_DNA"/>
</dbReference>
<dbReference type="AlphaFoldDB" id="A0A2S9YR79"/>
<protein>
    <submittedName>
        <fullName evidence="2">Uncharacterized protein</fullName>
    </submittedName>
</protein>
<feature type="transmembrane region" description="Helical" evidence="1">
    <location>
        <begin position="85"/>
        <end position="108"/>
    </location>
</feature>
<sequence>MVKCSVNEHARGCYERLQQLLWADLSSDVELEIARHLETHDSLKSGDPTELVTLIAKELRYGMGRSPIPSIAQTSVVLFSVKGGLALLNIVIAQFWLPLAGLPLFLALHTGRVNRRYIRRALAIAGDFNTPLGPGGSQHSSENDG</sequence>
<keyword evidence="1" id="KW-0812">Transmembrane</keyword>
<dbReference type="Proteomes" id="UP000238823">
    <property type="component" value="Unassembled WGS sequence"/>
</dbReference>
<evidence type="ECO:0000313" key="2">
    <source>
        <dbReference type="EMBL" id="PRQ07569.1"/>
    </source>
</evidence>
<keyword evidence="1" id="KW-0472">Membrane</keyword>
<evidence type="ECO:0000313" key="3">
    <source>
        <dbReference type="Proteomes" id="UP000238823"/>
    </source>
</evidence>
<organism evidence="2 3">
    <name type="scientific">Enhygromyxa salina</name>
    <dbReference type="NCBI Taxonomy" id="215803"/>
    <lineage>
        <taxon>Bacteria</taxon>
        <taxon>Pseudomonadati</taxon>
        <taxon>Myxococcota</taxon>
        <taxon>Polyangia</taxon>
        <taxon>Nannocystales</taxon>
        <taxon>Nannocystaceae</taxon>
        <taxon>Enhygromyxa</taxon>
    </lineage>
</organism>
<accession>A0A2S9YR79</accession>